<accession>A0A835NCS9</accession>
<dbReference type="Pfam" id="PF00561">
    <property type="entry name" value="Abhydrolase_1"/>
    <property type="match status" value="1"/>
</dbReference>
<gene>
    <name evidence="3" type="ORF">SADUNF_Sadunf01G0167800</name>
</gene>
<protein>
    <recommendedName>
        <fullName evidence="2">AB hydrolase-1 domain-containing protein</fullName>
    </recommendedName>
</protein>
<dbReference type="SUPFAM" id="SSF51197">
    <property type="entry name" value="Clavaminate synthase-like"/>
    <property type="match status" value="1"/>
</dbReference>
<feature type="compositionally biased region" description="Basic and acidic residues" evidence="1">
    <location>
        <begin position="401"/>
        <end position="417"/>
    </location>
</feature>
<dbReference type="InterPro" id="IPR027443">
    <property type="entry name" value="IPNS-like_sf"/>
</dbReference>
<organism evidence="3 4">
    <name type="scientific">Salix dunnii</name>
    <dbReference type="NCBI Taxonomy" id="1413687"/>
    <lineage>
        <taxon>Eukaryota</taxon>
        <taxon>Viridiplantae</taxon>
        <taxon>Streptophyta</taxon>
        <taxon>Embryophyta</taxon>
        <taxon>Tracheophyta</taxon>
        <taxon>Spermatophyta</taxon>
        <taxon>Magnoliopsida</taxon>
        <taxon>eudicotyledons</taxon>
        <taxon>Gunneridae</taxon>
        <taxon>Pentapetalae</taxon>
        <taxon>rosids</taxon>
        <taxon>fabids</taxon>
        <taxon>Malpighiales</taxon>
        <taxon>Salicaceae</taxon>
        <taxon>Saliceae</taxon>
        <taxon>Salix</taxon>
    </lineage>
</organism>
<comment type="caution">
    <text evidence="3">The sequence shown here is derived from an EMBL/GenBank/DDBJ whole genome shotgun (WGS) entry which is preliminary data.</text>
</comment>
<evidence type="ECO:0000313" key="3">
    <source>
        <dbReference type="EMBL" id="KAF9690169.1"/>
    </source>
</evidence>
<dbReference type="Gene3D" id="2.60.120.330">
    <property type="entry name" value="B-lactam Antibiotic, Isopenicillin N Synthase, Chain"/>
    <property type="match status" value="1"/>
</dbReference>
<dbReference type="Gene3D" id="3.40.50.1820">
    <property type="entry name" value="alpha/beta hydrolase"/>
    <property type="match status" value="1"/>
</dbReference>
<evidence type="ECO:0000256" key="1">
    <source>
        <dbReference type="SAM" id="MobiDB-lite"/>
    </source>
</evidence>
<evidence type="ECO:0000259" key="2">
    <source>
        <dbReference type="Pfam" id="PF00561"/>
    </source>
</evidence>
<dbReference type="PANTHER" id="PTHR43194:SF2">
    <property type="entry name" value="PEROXISOMAL MEMBRANE PROTEIN LPX1"/>
    <property type="match status" value="1"/>
</dbReference>
<reference evidence="3 4" key="1">
    <citation type="submission" date="2020-10" db="EMBL/GenBank/DDBJ databases">
        <title>Plant Genome Project.</title>
        <authorList>
            <person name="Zhang R.-G."/>
        </authorList>
    </citation>
    <scope>NUCLEOTIDE SEQUENCE [LARGE SCALE GENOMIC DNA]</scope>
    <source>
        <strain evidence="3">FAFU-HL-1</strain>
        <tissue evidence="3">Leaf</tissue>
    </source>
</reference>
<feature type="region of interest" description="Disordered" evidence="1">
    <location>
        <begin position="36"/>
        <end position="55"/>
    </location>
</feature>
<evidence type="ECO:0000313" key="4">
    <source>
        <dbReference type="Proteomes" id="UP000657918"/>
    </source>
</evidence>
<sequence length="703" mass="78296">MNINNWPSFNYFTHVLKAETRMATWSLLSPLPPPTASMPTSNINTSTKRSMVSGRRRRGTMIIANATNSSEDNEEDRDAPAFNPFGFVTDNPSSRSSIQLPESPAEDGNVGQMLYRIEDKGKENGSYIKSGKLIWFVRETGSPDSRRGTVIFLHGAPTQSYSYRVVMSQMSDAGFHCFAPDWIGFGFSDKPQPGYGFDYTEKEFHEALDKLLDVLGVKSPFFLVVQGFLVGSYGLTWALKNKSKISKLAILNSPVTVSSPVPGLFQQLRIPLFGEFTCQNAVMPERFIEAGSPYVLKLEKADVYRLPYLASGGPGFALLEAARKINFRDIVSQIADGFASERWDKPILLAWGIADKYLPQSVAEEFQKGNPNAVKLKLIEGAGHMPQEDWTLDSFKSIDEREKEKMSTQKKERKDENQPMETLLNGSSSAALLKFGVCYMLQSLVAETALIALTSRLLFLLKTSPLLDANILADLTGIDNRFPFGKLNRSEKGSIQVKYHSLKPRSISSFLDLYNKLIAHFSTSIPGHDKIRQVAREFSGQQMEEEKLAKGVEQFEGYGADTVPAEGREVLEEYTAKMQIITEVVSKAMAKKLLPESIWQKCQRPDLVLGSKAHADEQEGLQVLMDGRWFTVPTISDAHNTHGLSNGETQAISVNTKCTQEIVTNGMFKSPAHKVLTNLGKEMISVLSSTRLHEIKKLDQNKD</sequence>
<proteinExistence type="predicted"/>
<feature type="region of interest" description="Disordered" evidence="1">
    <location>
        <begin position="401"/>
        <end position="421"/>
    </location>
</feature>
<dbReference type="FunFam" id="3.40.50.1820:FF:000168">
    <property type="entry name" value="Alpha/beta-Hydrolases superfamily protein"/>
    <property type="match status" value="1"/>
</dbReference>
<dbReference type="Proteomes" id="UP000657918">
    <property type="component" value="Unassembled WGS sequence"/>
</dbReference>
<dbReference type="EMBL" id="JADGMS010000001">
    <property type="protein sequence ID" value="KAF9690169.1"/>
    <property type="molecule type" value="Genomic_DNA"/>
</dbReference>
<dbReference type="InterPro" id="IPR029058">
    <property type="entry name" value="AB_hydrolase_fold"/>
</dbReference>
<dbReference type="OrthoDB" id="6431331at2759"/>
<dbReference type="PANTHER" id="PTHR43194">
    <property type="entry name" value="HYDROLASE ALPHA/BETA FOLD FAMILY"/>
    <property type="match status" value="1"/>
</dbReference>
<dbReference type="AlphaFoldDB" id="A0A835NCS9"/>
<feature type="domain" description="AB hydrolase-1" evidence="2">
    <location>
        <begin position="149"/>
        <end position="259"/>
    </location>
</feature>
<dbReference type="PRINTS" id="PR00111">
    <property type="entry name" value="ABHYDROLASE"/>
</dbReference>
<dbReference type="InterPro" id="IPR050228">
    <property type="entry name" value="Carboxylesterase_BioH"/>
</dbReference>
<dbReference type="InterPro" id="IPR000073">
    <property type="entry name" value="AB_hydrolase_1"/>
</dbReference>
<dbReference type="GO" id="GO:0009507">
    <property type="term" value="C:chloroplast"/>
    <property type="evidence" value="ECO:0007669"/>
    <property type="project" value="TreeGrafter"/>
</dbReference>
<dbReference type="SUPFAM" id="SSF53474">
    <property type="entry name" value="alpha/beta-Hydrolases"/>
    <property type="match status" value="1"/>
</dbReference>
<name>A0A835NCS9_9ROSI</name>
<keyword evidence="4" id="KW-1185">Reference proteome</keyword>